<dbReference type="PROSITE" id="PS00856">
    <property type="entry name" value="GUANYLATE_KINASE_1"/>
    <property type="match status" value="1"/>
</dbReference>
<dbReference type="EMBL" id="FR904261">
    <property type="protein sequence ID" value="CDQ56227.1"/>
    <property type="molecule type" value="Genomic_DNA"/>
</dbReference>
<dbReference type="SMART" id="SM00072">
    <property type="entry name" value="GuKc"/>
    <property type="match status" value="1"/>
</dbReference>
<dbReference type="InterPro" id="IPR008144">
    <property type="entry name" value="Guanylate_kin-like_dom"/>
</dbReference>
<dbReference type="PROSITE" id="PS50052">
    <property type="entry name" value="GUANYLATE_KINASE_2"/>
    <property type="match status" value="1"/>
</dbReference>
<proteinExistence type="predicted"/>
<dbReference type="PANTHER" id="PTHR23122">
    <property type="entry name" value="MEMBRANE-ASSOCIATED GUANYLATE KINASE MAGUK"/>
    <property type="match status" value="1"/>
</dbReference>
<organism evidence="2 3">
    <name type="scientific">Oncorhynchus mykiss</name>
    <name type="common">Rainbow trout</name>
    <name type="synonym">Salmo gairdneri</name>
    <dbReference type="NCBI Taxonomy" id="8022"/>
    <lineage>
        <taxon>Eukaryota</taxon>
        <taxon>Metazoa</taxon>
        <taxon>Chordata</taxon>
        <taxon>Craniata</taxon>
        <taxon>Vertebrata</taxon>
        <taxon>Euteleostomi</taxon>
        <taxon>Actinopterygii</taxon>
        <taxon>Neopterygii</taxon>
        <taxon>Teleostei</taxon>
        <taxon>Protacanthopterygii</taxon>
        <taxon>Salmoniformes</taxon>
        <taxon>Salmonidae</taxon>
        <taxon>Salmoninae</taxon>
        <taxon>Oncorhynchus</taxon>
    </lineage>
</organism>
<accession>A0A060VN38</accession>
<dbReference type="Gene3D" id="3.30.63.10">
    <property type="entry name" value="Guanylate Kinase phosphate binding domain"/>
    <property type="match status" value="1"/>
</dbReference>
<evidence type="ECO:0000313" key="3">
    <source>
        <dbReference type="Proteomes" id="UP000193380"/>
    </source>
</evidence>
<dbReference type="InterPro" id="IPR008145">
    <property type="entry name" value="GK/Ca_channel_bsu"/>
</dbReference>
<feature type="domain" description="Guanylate kinase-like" evidence="1">
    <location>
        <begin position="1"/>
        <end position="166"/>
    </location>
</feature>
<evidence type="ECO:0000313" key="2">
    <source>
        <dbReference type="EMBL" id="CDQ56227.1"/>
    </source>
</evidence>
<gene>
    <name evidence="2" type="ORF">GSONMT00077788001</name>
</gene>
<dbReference type="FunFam" id="3.30.63.10:FF:000002">
    <property type="entry name" value="Guanylate kinase 1"/>
    <property type="match status" value="1"/>
</dbReference>
<sequence>MKRRLLLSDPDHYGVTVPHTTREKRKQEKDGVEYHFVSRQMFEMDIVNHKFLEYGEHRGNYYGTSLESVHKVIGEDKVCLLDVQPNTVQRLHTTEFKPCVVFVKPPSIQELRPSKCVLQSHKTEEDFEDMISSAEAMDSQYGHLFEMVVVNGDFAMAFNKLRAELEKLETEAPQWIPVEWTSHTKQNTESVC</sequence>
<dbReference type="Gene3D" id="3.40.50.300">
    <property type="entry name" value="P-loop containing nucleotide triphosphate hydrolases"/>
    <property type="match status" value="1"/>
</dbReference>
<dbReference type="InterPro" id="IPR020590">
    <property type="entry name" value="Guanylate_kinase_CS"/>
</dbReference>
<reference evidence="2 3" key="1">
    <citation type="journal article" date="2014" name="Nat. Commun.">
        <title>The rainbow trout genome provides novel insights into evolution after whole-genome duplication in vertebrates.</title>
        <authorList>
            <person name="Berthelot C."/>
            <person name="Brunet F."/>
            <person name="Chalopin D."/>
            <person name="Juanchich A."/>
            <person name="Bernard M."/>
            <person name="Noel B."/>
            <person name="Bento P."/>
            <person name="Da Silva C."/>
            <person name="Labadie K."/>
            <person name="Alberti A."/>
            <person name="Aury J.M."/>
            <person name="Louis A."/>
            <person name="Dehais P."/>
            <person name="Bardou P."/>
            <person name="Montfort J."/>
            <person name="Klopp C."/>
            <person name="Cabau C."/>
            <person name="Gaspin C."/>
            <person name="Thorgaard G.H."/>
            <person name="Boussaha M."/>
            <person name="Quillet E."/>
            <person name="Guyomard R."/>
            <person name="Galiana D."/>
            <person name="Bobe J."/>
            <person name="Volff J.N."/>
            <person name="Genet C."/>
            <person name="Wincker P."/>
            <person name="Jaillon O."/>
            <person name="Roest Crollius H."/>
            <person name="Guiguen Y."/>
        </authorList>
    </citation>
    <scope>NUCLEOTIDE SEQUENCE [LARGE SCALE GENOMIC DNA]</scope>
</reference>
<dbReference type="Proteomes" id="UP000193380">
    <property type="component" value="Chromosome 8"/>
</dbReference>
<dbReference type="SUPFAM" id="SSF52540">
    <property type="entry name" value="P-loop containing nucleoside triphosphate hydrolases"/>
    <property type="match status" value="1"/>
</dbReference>
<protein>
    <recommendedName>
        <fullName evidence="1">Guanylate kinase-like domain-containing protein</fullName>
    </recommendedName>
</protein>
<evidence type="ECO:0000259" key="1">
    <source>
        <dbReference type="PROSITE" id="PS50052"/>
    </source>
</evidence>
<name>A0A060VN38_ONCMY</name>
<dbReference type="PaxDb" id="8022-A0A060VN38"/>
<dbReference type="InterPro" id="IPR027417">
    <property type="entry name" value="P-loop_NTPase"/>
</dbReference>
<dbReference type="Pfam" id="PF00625">
    <property type="entry name" value="Guanylate_kin"/>
    <property type="match status" value="1"/>
</dbReference>
<dbReference type="InterPro" id="IPR050716">
    <property type="entry name" value="MAGUK"/>
</dbReference>
<dbReference type="AlphaFoldDB" id="A0A060VN38"/>
<dbReference type="STRING" id="8022.A0A060VN38"/>